<gene>
    <name evidence="1" type="ORF">TNCT_328821</name>
</gene>
<proteinExistence type="predicted"/>
<evidence type="ECO:0000313" key="2">
    <source>
        <dbReference type="Proteomes" id="UP000887116"/>
    </source>
</evidence>
<accession>A0A8X6GAP0</accession>
<comment type="caution">
    <text evidence="1">The sequence shown here is derived from an EMBL/GenBank/DDBJ whole genome shotgun (WGS) entry which is preliminary data.</text>
</comment>
<dbReference type="Proteomes" id="UP000887116">
    <property type="component" value="Unassembled WGS sequence"/>
</dbReference>
<reference evidence="1" key="1">
    <citation type="submission" date="2020-07" db="EMBL/GenBank/DDBJ databases">
        <title>Multicomponent nature underlies the extraordinary mechanical properties of spider dragline silk.</title>
        <authorList>
            <person name="Kono N."/>
            <person name="Nakamura H."/>
            <person name="Mori M."/>
            <person name="Yoshida Y."/>
            <person name="Ohtoshi R."/>
            <person name="Malay A.D."/>
            <person name="Moran D.A.P."/>
            <person name="Tomita M."/>
            <person name="Numata K."/>
            <person name="Arakawa K."/>
        </authorList>
    </citation>
    <scope>NUCLEOTIDE SEQUENCE</scope>
</reference>
<sequence length="97" mass="11266">MEFLKKISEFKFQVPGRCIAEHIFPQSSKGNASIHFLQIEASKKVLTSYKLKIFIVTKKEDDQNLMKNAHETLNGKVFILMEYPKETKHLLILCPKD</sequence>
<dbReference type="EMBL" id="BMAO01034982">
    <property type="protein sequence ID" value="GFR00302.1"/>
    <property type="molecule type" value="Genomic_DNA"/>
</dbReference>
<keyword evidence="2" id="KW-1185">Reference proteome</keyword>
<protein>
    <submittedName>
        <fullName evidence="1">Uncharacterized protein</fullName>
    </submittedName>
</protein>
<dbReference type="AlphaFoldDB" id="A0A8X6GAP0"/>
<evidence type="ECO:0000313" key="1">
    <source>
        <dbReference type="EMBL" id="GFR00302.1"/>
    </source>
</evidence>
<name>A0A8X6GAP0_TRICU</name>
<organism evidence="1 2">
    <name type="scientific">Trichonephila clavata</name>
    <name type="common">Joro spider</name>
    <name type="synonym">Nephila clavata</name>
    <dbReference type="NCBI Taxonomy" id="2740835"/>
    <lineage>
        <taxon>Eukaryota</taxon>
        <taxon>Metazoa</taxon>
        <taxon>Ecdysozoa</taxon>
        <taxon>Arthropoda</taxon>
        <taxon>Chelicerata</taxon>
        <taxon>Arachnida</taxon>
        <taxon>Araneae</taxon>
        <taxon>Araneomorphae</taxon>
        <taxon>Entelegynae</taxon>
        <taxon>Araneoidea</taxon>
        <taxon>Nephilidae</taxon>
        <taxon>Trichonephila</taxon>
    </lineage>
</organism>